<dbReference type="Pfam" id="PF00496">
    <property type="entry name" value="SBP_bac_5"/>
    <property type="match status" value="1"/>
</dbReference>
<dbReference type="EMBL" id="BART01029940">
    <property type="protein sequence ID" value="GAH12437.1"/>
    <property type="molecule type" value="Genomic_DNA"/>
</dbReference>
<dbReference type="AlphaFoldDB" id="X1CX65"/>
<feature type="non-terminal residue" evidence="5">
    <location>
        <position position="87"/>
    </location>
</feature>
<dbReference type="SUPFAM" id="SSF53850">
    <property type="entry name" value="Periplasmic binding protein-like II"/>
    <property type="match status" value="1"/>
</dbReference>
<feature type="domain" description="Solute-binding protein family 5" evidence="4">
    <location>
        <begin position="1"/>
        <end position="69"/>
    </location>
</feature>
<evidence type="ECO:0000256" key="1">
    <source>
        <dbReference type="ARBA" id="ARBA00005695"/>
    </source>
</evidence>
<gene>
    <name evidence="5" type="ORF">S01H4_52412</name>
</gene>
<accession>X1CX65</accession>
<protein>
    <recommendedName>
        <fullName evidence="4">Solute-binding protein family 5 domain-containing protein</fullName>
    </recommendedName>
</protein>
<proteinExistence type="inferred from homology"/>
<organism evidence="5">
    <name type="scientific">marine sediment metagenome</name>
    <dbReference type="NCBI Taxonomy" id="412755"/>
    <lineage>
        <taxon>unclassified sequences</taxon>
        <taxon>metagenomes</taxon>
        <taxon>ecological metagenomes</taxon>
    </lineage>
</organism>
<dbReference type="Gene3D" id="3.40.190.10">
    <property type="entry name" value="Periplasmic binding protein-like II"/>
    <property type="match status" value="1"/>
</dbReference>
<dbReference type="PANTHER" id="PTHR30290:SF9">
    <property type="entry name" value="OLIGOPEPTIDE-BINDING PROTEIN APPA"/>
    <property type="match status" value="1"/>
</dbReference>
<dbReference type="InterPro" id="IPR000914">
    <property type="entry name" value="SBP_5_dom"/>
</dbReference>
<reference evidence="5" key="1">
    <citation type="journal article" date="2014" name="Front. Microbiol.">
        <title>High frequency of phylogenetically diverse reductive dehalogenase-homologous genes in deep subseafloor sedimentary metagenomes.</title>
        <authorList>
            <person name="Kawai M."/>
            <person name="Futagami T."/>
            <person name="Toyoda A."/>
            <person name="Takaki Y."/>
            <person name="Nishi S."/>
            <person name="Hori S."/>
            <person name="Arai W."/>
            <person name="Tsubouchi T."/>
            <person name="Morono Y."/>
            <person name="Uchiyama I."/>
            <person name="Ito T."/>
            <person name="Fujiyama A."/>
            <person name="Inagaki F."/>
            <person name="Takami H."/>
        </authorList>
    </citation>
    <scope>NUCLEOTIDE SEQUENCE</scope>
    <source>
        <strain evidence="5">Expedition CK06-06</strain>
    </source>
</reference>
<comment type="similarity">
    <text evidence="1">Belongs to the bacterial solute-binding protein 5 family.</text>
</comment>
<evidence type="ECO:0000256" key="2">
    <source>
        <dbReference type="ARBA" id="ARBA00022448"/>
    </source>
</evidence>
<keyword evidence="2" id="KW-0813">Transport</keyword>
<evidence type="ECO:0000259" key="4">
    <source>
        <dbReference type="Pfam" id="PF00496"/>
    </source>
</evidence>
<name>X1CX65_9ZZZZ</name>
<dbReference type="GO" id="GO:1904680">
    <property type="term" value="F:peptide transmembrane transporter activity"/>
    <property type="evidence" value="ECO:0007669"/>
    <property type="project" value="TreeGrafter"/>
</dbReference>
<sequence length="87" mass="9687">MTLRDDLVWSDGEPITAEDFVFTYEMIVDPANTVAAVNPYDRIASIETPDPQTVVMNFSEPFATWAGTLWRGLLPAHVLQPVYDAEG</sequence>
<evidence type="ECO:0000256" key="3">
    <source>
        <dbReference type="ARBA" id="ARBA00022729"/>
    </source>
</evidence>
<dbReference type="GO" id="GO:0015833">
    <property type="term" value="P:peptide transport"/>
    <property type="evidence" value="ECO:0007669"/>
    <property type="project" value="TreeGrafter"/>
</dbReference>
<dbReference type="InterPro" id="IPR039424">
    <property type="entry name" value="SBP_5"/>
</dbReference>
<dbReference type="PANTHER" id="PTHR30290">
    <property type="entry name" value="PERIPLASMIC BINDING COMPONENT OF ABC TRANSPORTER"/>
    <property type="match status" value="1"/>
</dbReference>
<keyword evidence="3" id="KW-0732">Signal</keyword>
<evidence type="ECO:0000313" key="5">
    <source>
        <dbReference type="EMBL" id="GAH12437.1"/>
    </source>
</evidence>
<comment type="caution">
    <text evidence="5">The sequence shown here is derived from an EMBL/GenBank/DDBJ whole genome shotgun (WGS) entry which is preliminary data.</text>
</comment>